<proteinExistence type="predicted"/>
<dbReference type="EMBL" id="JAUUTY010000124">
    <property type="protein sequence ID" value="KAK1603101.1"/>
    <property type="molecule type" value="Genomic_DNA"/>
</dbReference>
<dbReference type="InterPro" id="IPR001005">
    <property type="entry name" value="SANT/Myb"/>
</dbReference>
<dbReference type="Pfam" id="PF00249">
    <property type="entry name" value="Myb_DNA-binding"/>
    <property type="match status" value="2"/>
</dbReference>
<comment type="caution">
    <text evidence="5">The sequence shown here is derived from an EMBL/GenBank/DDBJ whole genome shotgun (WGS) entry which is preliminary data.</text>
</comment>
<dbReference type="GO" id="GO:0000978">
    <property type="term" value="F:RNA polymerase II cis-regulatory region sequence-specific DNA binding"/>
    <property type="evidence" value="ECO:0007669"/>
    <property type="project" value="TreeGrafter"/>
</dbReference>
<feature type="domain" description="Myb-like" evidence="3">
    <location>
        <begin position="94"/>
        <end position="137"/>
    </location>
</feature>
<dbReference type="GO" id="GO:0005634">
    <property type="term" value="C:nucleus"/>
    <property type="evidence" value="ECO:0007669"/>
    <property type="project" value="TreeGrafter"/>
</dbReference>
<evidence type="ECO:0000313" key="6">
    <source>
        <dbReference type="Proteomes" id="UP001231189"/>
    </source>
</evidence>
<accession>A0AAD8QJ22</accession>
<feature type="region of interest" description="Disordered" evidence="2">
    <location>
        <begin position="173"/>
        <end position="192"/>
    </location>
</feature>
<feature type="compositionally biased region" description="Polar residues" evidence="2">
    <location>
        <begin position="177"/>
        <end position="186"/>
    </location>
</feature>
<protein>
    <submittedName>
        <fullName evidence="5">Uncharacterized protein</fullName>
    </submittedName>
</protein>
<dbReference type="Proteomes" id="UP001231189">
    <property type="component" value="Unassembled WGS sequence"/>
</dbReference>
<name>A0AAD8QJ22_LOLMU</name>
<dbReference type="AlphaFoldDB" id="A0AAD8QJ22"/>
<gene>
    <name evidence="5" type="ORF">QYE76_027260</name>
</gene>
<dbReference type="InterPro" id="IPR017930">
    <property type="entry name" value="Myb_dom"/>
</dbReference>
<dbReference type="GO" id="GO:0000981">
    <property type="term" value="F:DNA-binding transcription factor activity, RNA polymerase II-specific"/>
    <property type="evidence" value="ECO:0007669"/>
    <property type="project" value="TreeGrafter"/>
</dbReference>
<dbReference type="PANTHER" id="PTHR45614:SF262">
    <property type="entry name" value="TRANSCRIPTION FACTOR MYB44"/>
    <property type="match status" value="1"/>
</dbReference>
<keyword evidence="6" id="KW-1185">Reference proteome</keyword>
<evidence type="ECO:0000313" key="5">
    <source>
        <dbReference type="EMBL" id="KAK1603101.1"/>
    </source>
</evidence>
<feature type="domain" description="HTH myb-type" evidence="4">
    <location>
        <begin position="94"/>
        <end position="141"/>
    </location>
</feature>
<evidence type="ECO:0000259" key="4">
    <source>
        <dbReference type="PROSITE" id="PS51294"/>
    </source>
</evidence>
<dbReference type="InterPro" id="IPR050560">
    <property type="entry name" value="MYB_TF"/>
</dbReference>
<dbReference type="SUPFAM" id="SSF46689">
    <property type="entry name" value="Homeodomain-like"/>
    <property type="match status" value="1"/>
</dbReference>
<dbReference type="PROSITE" id="PS50090">
    <property type="entry name" value="MYB_LIKE"/>
    <property type="match status" value="2"/>
</dbReference>
<keyword evidence="1" id="KW-0238">DNA-binding</keyword>
<evidence type="ECO:0000256" key="2">
    <source>
        <dbReference type="SAM" id="MobiDB-lite"/>
    </source>
</evidence>
<dbReference type="SMART" id="SM00717">
    <property type="entry name" value="SANT"/>
    <property type="match status" value="2"/>
</dbReference>
<feature type="domain" description="HTH myb-type" evidence="4">
    <location>
        <begin position="33"/>
        <end position="89"/>
    </location>
</feature>
<reference evidence="5" key="1">
    <citation type="submission" date="2023-07" db="EMBL/GenBank/DDBJ databases">
        <title>A chromosome-level genome assembly of Lolium multiflorum.</title>
        <authorList>
            <person name="Chen Y."/>
            <person name="Copetti D."/>
            <person name="Kolliker R."/>
            <person name="Studer B."/>
        </authorList>
    </citation>
    <scope>NUCLEOTIDE SEQUENCE</scope>
    <source>
        <strain evidence="5">02402/16</strain>
        <tissue evidence="5">Leaf</tissue>
    </source>
</reference>
<feature type="domain" description="Myb-like" evidence="3">
    <location>
        <begin position="33"/>
        <end position="85"/>
    </location>
</feature>
<evidence type="ECO:0000259" key="3">
    <source>
        <dbReference type="PROSITE" id="PS50090"/>
    </source>
</evidence>
<dbReference type="Gene3D" id="1.10.10.60">
    <property type="entry name" value="Homeodomain-like"/>
    <property type="match status" value="2"/>
</dbReference>
<evidence type="ECO:0000256" key="1">
    <source>
        <dbReference type="ARBA" id="ARBA00023125"/>
    </source>
</evidence>
<organism evidence="5 6">
    <name type="scientific">Lolium multiflorum</name>
    <name type="common">Italian ryegrass</name>
    <name type="synonym">Lolium perenne subsp. multiflorum</name>
    <dbReference type="NCBI Taxonomy" id="4521"/>
    <lineage>
        <taxon>Eukaryota</taxon>
        <taxon>Viridiplantae</taxon>
        <taxon>Streptophyta</taxon>
        <taxon>Embryophyta</taxon>
        <taxon>Tracheophyta</taxon>
        <taxon>Spermatophyta</taxon>
        <taxon>Magnoliopsida</taxon>
        <taxon>Liliopsida</taxon>
        <taxon>Poales</taxon>
        <taxon>Poaceae</taxon>
        <taxon>BOP clade</taxon>
        <taxon>Pooideae</taxon>
        <taxon>Poodae</taxon>
        <taxon>Poeae</taxon>
        <taxon>Poeae Chloroplast Group 2 (Poeae type)</taxon>
        <taxon>Loliodinae</taxon>
        <taxon>Loliinae</taxon>
        <taxon>Lolium</taxon>
    </lineage>
</organism>
<dbReference type="PROSITE" id="PS51294">
    <property type="entry name" value="HTH_MYB"/>
    <property type="match status" value="2"/>
</dbReference>
<dbReference type="CDD" id="cd00167">
    <property type="entry name" value="SANT"/>
    <property type="match status" value="2"/>
</dbReference>
<sequence>MSLPGSGSASAAADAATAEAAAAAATAAAAAAAPEVARKAWTKEEDTVLREQVRLHGGPSNWNAICQALPGRNGAACRQRWVRFLSPNIDVAKPFTAEEDQIIVANHARYGNHWTTIAHFLPGRTDLAISNRWRSVLSTQHGAHASTPAPAPAPAAARVAGPEVTPGLLPLVRGGTPSATQATQEDLTGDEPSAPLMECLQLFPLAPGDIRADARAAASTDLSCGADDPLTELRLAPAPVFE</sequence>
<dbReference type="PANTHER" id="PTHR45614">
    <property type="entry name" value="MYB PROTEIN-RELATED"/>
    <property type="match status" value="1"/>
</dbReference>
<dbReference type="InterPro" id="IPR009057">
    <property type="entry name" value="Homeodomain-like_sf"/>
</dbReference>